<organism evidence="1 2">
    <name type="scientific">Diaphorobacter ruginosibacter</name>
    <dbReference type="NCBI Taxonomy" id="1715720"/>
    <lineage>
        <taxon>Bacteria</taxon>
        <taxon>Pseudomonadati</taxon>
        <taxon>Pseudomonadota</taxon>
        <taxon>Betaproteobacteria</taxon>
        <taxon>Burkholderiales</taxon>
        <taxon>Comamonadaceae</taxon>
        <taxon>Diaphorobacter</taxon>
    </lineage>
</organism>
<accession>A0A7G9RQN2</accession>
<dbReference type="AlphaFoldDB" id="A0A7G9RQN2"/>
<keyword evidence="2" id="KW-1185">Reference proteome</keyword>
<evidence type="ECO:0000313" key="1">
    <source>
        <dbReference type="EMBL" id="QNN57907.1"/>
    </source>
</evidence>
<proteinExistence type="predicted"/>
<dbReference type="Gene3D" id="1.10.1660.10">
    <property type="match status" value="1"/>
</dbReference>
<name>A0A7G9RQN2_9BURK</name>
<protein>
    <submittedName>
        <fullName evidence="1">MerR family transcriptional regulator</fullName>
    </submittedName>
</protein>
<dbReference type="KEGG" id="drg:H9K76_03245"/>
<dbReference type="EMBL" id="CP060714">
    <property type="protein sequence ID" value="QNN57907.1"/>
    <property type="molecule type" value="Genomic_DNA"/>
</dbReference>
<dbReference type="Pfam" id="PF13591">
    <property type="entry name" value="MerR_2"/>
    <property type="match status" value="1"/>
</dbReference>
<sequence length="114" mass="12620">MPTPTSNTGATRAWAELLDDDVARHLTLEDLARACAMAPGWVTERVSQGLLQGDQTSGSWRFTSTTVIRARRMARLESSFDADPQLAALTTDLMEEVTELRRRMVQLESALKGL</sequence>
<reference evidence="1 2" key="1">
    <citation type="submission" date="2020-08" db="EMBL/GenBank/DDBJ databases">
        <title>Genome sequence of Diaphorobacter ruginosibacter DSM 27467T.</title>
        <authorList>
            <person name="Hyun D.-W."/>
            <person name="Bae J.-W."/>
        </authorList>
    </citation>
    <scope>NUCLEOTIDE SEQUENCE [LARGE SCALE GENOMIC DNA]</scope>
    <source>
        <strain evidence="1 2">DSM 27467</strain>
    </source>
</reference>
<dbReference type="RefSeq" id="WP_187598152.1">
    <property type="nucleotide sequence ID" value="NZ_CP060714.1"/>
</dbReference>
<dbReference type="Proteomes" id="UP000515811">
    <property type="component" value="Chromosome"/>
</dbReference>
<evidence type="ECO:0000313" key="2">
    <source>
        <dbReference type="Proteomes" id="UP000515811"/>
    </source>
</evidence>
<gene>
    <name evidence="1" type="ORF">H9K76_03245</name>
</gene>